<dbReference type="Gene3D" id="2.60.120.620">
    <property type="entry name" value="q2cbj1_9rhob like domain"/>
    <property type="match status" value="1"/>
</dbReference>
<evidence type="ECO:0008006" key="3">
    <source>
        <dbReference type="Google" id="ProtNLM"/>
    </source>
</evidence>
<proteinExistence type="predicted"/>
<dbReference type="Pfam" id="PF10014">
    <property type="entry name" value="2OG-Fe_Oxy_2"/>
    <property type="match status" value="1"/>
</dbReference>
<organism evidence="1 2">
    <name type="scientific">Pseudomonas savastanoi pv. glycinea</name>
    <name type="common">Pseudomonas syringae pv. glycinea</name>
    <dbReference type="NCBI Taxonomy" id="318"/>
    <lineage>
        <taxon>Bacteria</taxon>
        <taxon>Pseudomonadati</taxon>
        <taxon>Pseudomonadota</taxon>
        <taxon>Gammaproteobacteria</taxon>
        <taxon>Pseudomonadales</taxon>
        <taxon>Pseudomonadaceae</taxon>
        <taxon>Pseudomonas</taxon>
    </lineage>
</organism>
<dbReference type="InterPro" id="IPR018724">
    <property type="entry name" value="2OG-Fe_dioxygenase"/>
</dbReference>
<accession>A0A3M5SHE7</accession>
<dbReference type="AlphaFoldDB" id="A0A3M5SHE7"/>
<evidence type="ECO:0000313" key="2">
    <source>
        <dbReference type="Proteomes" id="UP000273536"/>
    </source>
</evidence>
<dbReference type="Proteomes" id="UP000273536">
    <property type="component" value="Unassembled WGS sequence"/>
</dbReference>
<evidence type="ECO:0000313" key="1">
    <source>
        <dbReference type="EMBL" id="RMO38394.1"/>
    </source>
</evidence>
<comment type="caution">
    <text evidence="1">The sequence shown here is derived from an EMBL/GenBank/DDBJ whole genome shotgun (WGS) entry which is preliminary data.</text>
</comment>
<dbReference type="GO" id="GO:0051213">
    <property type="term" value="F:dioxygenase activity"/>
    <property type="evidence" value="ECO:0007669"/>
    <property type="project" value="InterPro"/>
</dbReference>
<gene>
    <name evidence="1" type="ORF">ALQ42_102252</name>
</gene>
<reference evidence="1 2" key="1">
    <citation type="submission" date="2018-08" db="EMBL/GenBank/DDBJ databases">
        <title>Recombination of ecologically and evolutionarily significant loci maintains genetic cohesion in the Pseudomonas syringae species complex.</title>
        <authorList>
            <person name="Dillon M."/>
            <person name="Thakur S."/>
            <person name="Almeida R.N.D."/>
            <person name="Weir B.S."/>
            <person name="Guttman D.S."/>
        </authorList>
    </citation>
    <scope>NUCLEOTIDE SEQUENCE [LARGE SCALE GENOMIC DNA]</scope>
    <source>
        <strain evidence="1 2">ICMP 6372</strain>
    </source>
</reference>
<name>A0A3M5SHE7_PSESG</name>
<dbReference type="EMBL" id="RBPS01000112">
    <property type="protein sequence ID" value="RMO38394.1"/>
    <property type="molecule type" value="Genomic_DNA"/>
</dbReference>
<sequence>MDITGSAMDYVSDLSNNGWAFIPGEYYAGRFAGELSMASWHDALRLAYAELIRDPYSPGNRFRSYIQFSVRNGEIVFGHYYDYQQTKEYNPDTGGIVRSYPAIHSSLLSDPLFYSLVEYDLAFAKQHPKIEDLNHVDMGVHLFRYKATLEEPSFSSPIWLHKDDEDLVFVHHLGTSPGALGGDNLIAPNGRHIEKVLRLTSHLDTLVVDHQKFHAVTPLGAISVEPVIRDVILVTFQQRSR</sequence>
<protein>
    <recommendedName>
        <fullName evidence="3">2OG-Fe dioxygenase family protein</fullName>
    </recommendedName>
</protein>